<protein>
    <submittedName>
        <fullName evidence="2">Uncharacterized protein</fullName>
    </submittedName>
</protein>
<keyword evidence="3" id="KW-1185">Reference proteome</keyword>
<evidence type="ECO:0000313" key="2">
    <source>
        <dbReference type="EMBL" id="BCS83218.1"/>
    </source>
</evidence>
<organism evidence="2 3">
    <name type="scientific">Cotonvirus japonicus</name>
    <dbReference type="NCBI Taxonomy" id="2811091"/>
    <lineage>
        <taxon>Viruses</taxon>
        <taxon>Varidnaviria</taxon>
        <taxon>Bamfordvirae</taxon>
        <taxon>Nucleocytoviricota</taxon>
        <taxon>Megaviricetes</taxon>
        <taxon>Imitervirales</taxon>
        <taxon>Mimiviridae</taxon>
        <taxon>Megamimivirinae</taxon>
        <taxon>Cotonvirus</taxon>
        <taxon>Cotonvirus japonicum</taxon>
    </lineage>
</organism>
<name>A0ABM7NSS3_9VIRU</name>
<accession>A0ABM7NSS3</accession>
<dbReference type="EMBL" id="AP024483">
    <property type="protein sequence ID" value="BCS83218.1"/>
    <property type="molecule type" value="Genomic_DNA"/>
</dbReference>
<proteinExistence type="predicted"/>
<reference evidence="2 3" key="1">
    <citation type="submission" date="2021-02" db="EMBL/GenBank/DDBJ databases">
        <title>Cotonvirus japonicus, which uses Golgi apparatus of host cells for its virion factory, phylogenetically links tailed tupanvirus and icosahedral mimivirus.</title>
        <authorList>
            <person name="Takahashi H."/>
            <person name="Fukaya S."/>
            <person name="Song C."/>
            <person name="Murata K."/>
            <person name="Takemura M."/>
        </authorList>
    </citation>
    <scope>NUCLEOTIDE SEQUENCE [LARGE SCALE GENOMIC DNA]</scope>
</reference>
<evidence type="ECO:0000313" key="3">
    <source>
        <dbReference type="Proteomes" id="UP001321479"/>
    </source>
</evidence>
<sequence length="457" mass="51836">MEKMNVVYTICLNEKNINTLIEIIRADIKLKDSSVSKCEIMIRNIMKKNISKLSRAPRNREELKEIVRYLNKLCVGNIIEIISKKYPDLHINKKKQITKEQMKRDLDVWGDRSNYIQERPYIKTRKEFIDDDDDRNERDSIGPAGCGGGSEYASAFGDHLITNIPLGQKQNMFNNPHSNKEDTSVFEKRIQQMKNERGYGLSQQQKPPTPDFTLDGSGEKVRAEKMRNRMNEMNNMNNMGGMGNMNNMGNMGNMNYMNSMGSMDTMGMVGNTNSMNGNLPDDIFDGLLGGAPCNNNMQNLQHMQHMQNIPNVPFMGMGNPLMPASSTNIYADQMSMYGMGMNGQTEKSSQLQNDLEKKLAERKIIDVETNQPENKNDNNYEGNMYGCINNMPMNGMPMNGMPMNGMPMNNMPMNGMPMNNMPINNMPMNGMPMNGMPINGMPMNNMPMNGMQNMFNI</sequence>
<dbReference type="RefSeq" id="YP_010841826.1">
    <property type="nucleotide sequence ID" value="NC_079139.1"/>
</dbReference>
<evidence type="ECO:0000256" key="1">
    <source>
        <dbReference type="SAM" id="MobiDB-lite"/>
    </source>
</evidence>
<dbReference type="Proteomes" id="UP001321479">
    <property type="component" value="Segment"/>
</dbReference>
<feature type="region of interest" description="Disordered" evidence="1">
    <location>
        <begin position="197"/>
        <end position="217"/>
    </location>
</feature>
<dbReference type="GeneID" id="80558423"/>